<feature type="domain" description="Alpha-D-phosphohexomutase alpha/beta/alpha" evidence="11">
    <location>
        <begin position="328"/>
        <end position="457"/>
    </location>
</feature>
<evidence type="ECO:0000259" key="10">
    <source>
        <dbReference type="Pfam" id="PF02879"/>
    </source>
</evidence>
<gene>
    <name evidence="12" type="primary">pgcA</name>
    <name evidence="12" type="ORF">NCTC11190_01300</name>
</gene>
<evidence type="ECO:0000259" key="8">
    <source>
        <dbReference type="Pfam" id="PF00408"/>
    </source>
</evidence>
<dbReference type="InterPro" id="IPR005845">
    <property type="entry name" value="A-D-PHexomutase_a/b/a-II"/>
</dbReference>
<dbReference type="RefSeq" id="WP_027291863.1">
    <property type="nucleotide sequence ID" value="NZ_UGVL01000001.1"/>
</dbReference>
<dbReference type="CDD" id="cd05799">
    <property type="entry name" value="PGM2"/>
    <property type="match status" value="1"/>
</dbReference>
<dbReference type="InterPro" id="IPR005846">
    <property type="entry name" value="A-D-PHexomutase_a/b/a-III"/>
</dbReference>
<dbReference type="GO" id="GO:0008973">
    <property type="term" value="F:phosphopentomutase activity"/>
    <property type="evidence" value="ECO:0007669"/>
    <property type="project" value="TreeGrafter"/>
</dbReference>
<dbReference type="InterPro" id="IPR036900">
    <property type="entry name" value="A-D-PHexomutase_C_sf"/>
</dbReference>
<keyword evidence="5 7" id="KW-0460">Magnesium</keyword>
<dbReference type="GO" id="GO:0000287">
    <property type="term" value="F:magnesium ion binding"/>
    <property type="evidence" value="ECO:0007669"/>
    <property type="project" value="InterPro"/>
</dbReference>
<dbReference type="PANTHER" id="PTHR45745:SF1">
    <property type="entry name" value="PHOSPHOGLUCOMUTASE 2B-RELATED"/>
    <property type="match status" value="1"/>
</dbReference>
<feature type="domain" description="Alpha-D-phosphohexomutase alpha/beta/alpha" evidence="10">
    <location>
        <begin position="210"/>
        <end position="313"/>
    </location>
</feature>
<dbReference type="Pfam" id="PF02879">
    <property type="entry name" value="PGM_PMM_II"/>
    <property type="match status" value="1"/>
</dbReference>
<evidence type="ECO:0000256" key="5">
    <source>
        <dbReference type="ARBA" id="ARBA00022842"/>
    </source>
</evidence>
<evidence type="ECO:0000259" key="9">
    <source>
        <dbReference type="Pfam" id="PF02878"/>
    </source>
</evidence>
<evidence type="ECO:0000313" key="12">
    <source>
        <dbReference type="EMBL" id="SUE34083.1"/>
    </source>
</evidence>
<dbReference type="SUPFAM" id="SSF55957">
    <property type="entry name" value="Phosphoglucomutase, C-terminal domain"/>
    <property type="match status" value="1"/>
</dbReference>
<dbReference type="InterPro" id="IPR005844">
    <property type="entry name" value="A-D-PHexomutase_a/b/a-I"/>
</dbReference>
<dbReference type="Pfam" id="PF02880">
    <property type="entry name" value="PGM_PMM_III"/>
    <property type="match status" value="1"/>
</dbReference>
<dbReference type="PROSITE" id="PS00710">
    <property type="entry name" value="PGM_PMM"/>
    <property type="match status" value="1"/>
</dbReference>
<evidence type="ECO:0000313" key="13">
    <source>
        <dbReference type="Proteomes" id="UP000255233"/>
    </source>
</evidence>
<dbReference type="InterPro" id="IPR016066">
    <property type="entry name" value="A-D-PHexomutase_CS"/>
</dbReference>
<dbReference type="STRING" id="880526.GCA_000427365_02352"/>
<evidence type="ECO:0000256" key="3">
    <source>
        <dbReference type="ARBA" id="ARBA00022553"/>
    </source>
</evidence>
<accession>A0A379MRE0</accession>
<keyword evidence="13" id="KW-1185">Reference proteome</keyword>
<evidence type="ECO:0000256" key="2">
    <source>
        <dbReference type="ARBA" id="ARBA00010231"/>
    </source>
</evidence>
<dbReference type="Gene3D" id="3.30.310.50">
    <property type="entry name" value="Alpha-D-phosphohexomutase, C-terminal domain"/>
    <property type="match status" value="1"/>
</dbReference>
<sequence length="585" mass="64130">MENNVDKIVAQRAQQWLDGGYDEQTKAAVRKMMENDPKELTESFYQTLEFGTGGLRGIMGVGTNRMNIYTVGMATQGLANYLKKSFPGREIKVAVAHDCRNNSDLFARTTADVFAANGFTVYLFDALRPTPELSFAIRYLGCMSGVVVTASHNPKEYNGYKAYWNDGAQVIAPHDTNIIDEVNKISDISQVKFSGGDGKVVSVGEEVDKAYLDMVASLSLSSEAVKAQKDMKIVYTPIHGTGVRLVPAALKRFGFENVIHVPQQDVNDGNFPTVVSPNPEEPSALKLALAKADETGADLVIATDPDADRIGIAVRQPASEGGGMLLLNGNQTGTLLTYYLLERWKELGKLHPNDGKEFMVKTIVTTELIARIAASFGVECYDVLTGFKFIAAVIRENEGKKRFIGGGEESYGYLIGDAVRDKDAVASASMVAECAAWAKSTGKGSLLDLLKEIYVKYGFFKEGLVSVVRKGKDGQAEIKRMMVDFRNQPPTELAGSKVVEVRDYLGQYKVVNGVKEAMDHLPKSDVLQFVTEDSTIVSVRPSGTEPKIKFYFGVREPLADTAQYDTVNAQLGEKIERIKKELRLV</sequence>
<dbReference type="InterPro" id="IPR016055">
    <property type="entry name" value="A-D-PHexomutase_a/b/a-I/II/III"/>
</dbReference>
<dbReference type="AlphaFoldDB" id="A0A379MRE0"/>
<reference evidence="12 13" key="1">
    <citation type="submission" date="2018-06" db="EMBL/GenBank/DDBJ databases">
        <authorList>
            <consortium name="Pathogen Informatics"/>
            <person name="Doyle S."/>
        </authorList>
    </citation>
    <scope>NUCLEOTIDE SEQUENCE [LARGE SCALE GENOMIC DNA]</scope>
    <source>
        <strain evidence="12 13">NCTC11190</strain>
    </source>
</reference>
<dbReference type="Proteomes" id="UP000255233">
    <property type="component" value="Unassembled WGS sequence"/>
</dbReference>
<protein>
    <submittedName>
        <fullName evidence="12">Phosphoglucomutase</fullName>
        <ecNumber evidence="12">5.4.2.2</ecNumber>
    </submittedName>
</protein>
<dbReference type="PANTHER" id="PTHR45745">
    <property type="entry name" value="PHOSPHOMANNOMUTASE 45A"/>
    <property type="match status" value="1"/>
</dbReference>
<dbReference type="InterPro" id="IPR005841">
    <property type="entry name" value="Alpha-D-phosphohexomutase_SF"/>
</dbReference>
<dbReference type="EMBL" id="UGVL01000001">
    <property type="protein sequence ID" value="SUE34083.1"/>
    <property type="molecule type" value="Genomic_DNA"/>
</dbReference>
<keyword evidence="3" id="KW-0597">Phosphoprotein</keyword>
<evidence type="ECO:0000259" key="11">
    <source>
        <dbReference type="Pfam" id="PF02880"/>
    </source>
</evidence>
<name>A0A379MRE0_9BACT</name>
<dbReference type="Pfam" id="PF02878">
    <property type="entry name" value="PGM_PMM_I"/>
    <property type="match status" value="1"/>
</dbReference>
<keyword evidence="6 12" id="KW-0413">Isomerase</keyword>
<comment type="cofactor">
    <cofactor evidence="1">
        <name>Mg(2+)</name>
        <dbReference type="ChEBI" id="CHEBI:18420"/>
    </cofactor>
</comment>
<feature type="domain" description="Alpha-D-phosphohexomutase C-terminal" evidence="8">
    <location>
        <begin position="510"/>
        <end position="557"/>
    </location>
</feature>
<organism evidence="12 13">
    <name type="scientific">Rikenella microfusus</name>
    <dbReference type="NCBI Taxonomy" id="28139"/>
    <lineage>
        <taxon>Bacteria</taxon>
        <taxon>Pseudomonadati</taxon>
        <taxon>Bacteroidota</taxon>
        <taxon>Bacteroidia</taxon>
        <taxon>Bacteroidales</taxon>
        <taxon>Rikenellaceae</taxon>
        <taxon>Rikenella</taxon>
    </lineage>
</organism>
<dbReference type="Pfam" id="PF00408">
    <property type="entry name" value="PGM_PMM_IV"/>
    <property type="match status" value="1"/>
</dbReference>
<evidence type="ECO:0000256" key="6">
    <source>
        <dbReference type="ARBA" id="ARBA00023235"/>
    </source>
</evidence>
<feature type="domain" description="Alpha-D-phosphohexomutase alpha/beta/alpha" evidence="9">
    <location>
        <begin position="49"/>
        <end position="186"/>
    </location>
</feature>
<dbReference type="EC" id="5.4.2.2" evidence="12"/>
<keyword evidence="4 7" id="KW-0479">Metal-binding</keyword>
<evidence type="ECO:0000256" key="1">
    <source>
        <dbReference type="ARBA" id="ARBA00001946"/>
    </source>
</evidence>
<dbReference type="GO" id="GO:0004614">
    <property type="term" value="F:phosphoglucomutase activity"/>
    <property type="evidence" value="ECO:0007669"/>
    <property type="project" value="UniProtKB-EC"/>
</dbReference>
<proteinExistence type="inferred from homology"/>
<dbReference type="OrthoDB" id="9806956at2"/>
<evidence type="ECO:0000256" key="7">
    <source>
        <dbReference type="RuleBase" id="RU004326"/>
    </source>
</evidence>
<dbReference type="PRINTS" id="PR00509">
    <property type="entry name" value="PGMPMM"/>
</dbReference>
<dbReference type="InterPro" id="IPR005843">
    <property type="entry name" value="A-D-PHexomutase_C"/>
</dbReference>
<dbReference type="SUPFAM" id="SSF53738">
    <property type="entry name" value="Phosphoglucomutase, first 3 domains"/>
    <property type="match status" value="3"/>
</dbReference>
<evidence type="ECO:0000256" key="4">
    <source>
        <dbReference type="ARBA" id="ARBA00022723"/>
    </source>
</evidence>
<dbReference type="GO" id="GO:0005975">
    <property type="term" value="P:carbohydrate metabolic process"/>
    <property type="evidence" value="ECO:0007669"/>
    <property type="project" value="InterPro"/>
</dbReference>
<dbReference type="GO" id="GO:0006166">
    <property type="term" value="P:purine ribonucleoside salvage"/>
    <property type="evidence" value="ECO:0007669"/>
    <property type="project" value="TreeGrafter"/>
</dbReference>
<dbReference type="Gene3D" id="3.40.120.10">
    <property type="entry name" value="Alpha-D-Glucose-1,6-Bisphosphate, subunit A, domain 3"/>
    <property type="match status" value="3"/>
</dbReference>
<comment type="similarity">
    <text evidence="2 7">Belongs to the phosphohexose mutase family.</text>
</comment>